<comment type="caution">
    <text evidence="2">The sequence shown here is derived from an EMBL/GenBank/DDBJ whole genome shotgun (WGS) entry which is preliminary data.</text>
</comment>
<dbReference type="AlphaFoldDB" id="A0A0L0VZB5"/>
<protein>
    <submittedName>
        <fullName evidence="2">Uncharacterized protein</fullName>
    </submittedName>
</protein>
<name>A0A0L0VZB5_9BASI</name>
<evidence type="ECO:0000313" key="3">
    <source>
        <dbReference type="Proteomes" id="UP000054564"/>
    </source>
</evidence>
<evidence type="ECO:0000313" key="2">
    <source>
        <dbReference type="EMBL" id="KNF04355.1"/>
    </source>
</evidence>
<reference evidence="3" key="1">
    <citation type="submission" date="2014-03" db="EMBL/GenBank/DDBJ databases">
        <title>The Genome Sequence of Puccinia striiformis f. sp. tritici PST-78.</title>
        <authorList>
            <consortium name="The Broad Institute Genome Sequencing Platform"/>
            <person name="Cuomo C."/>
            <person name="Hulbert S."/>
            <person name="Chen X."/>
            <person name="Walker B."/>
            <person name="Young S.K."/>
            <person name="Zeng Q."/>
            <person name="Gargeya S."/>
            <person name="Fitzgerald M."/>
            <person name="Haas B."/>
            <person name="Abouelleil A."/>
            <person name="Alvarado L."/>
            <person name="Arachchi H.M."/>
            <person name="Berlin A.M."/>
            <person name="Chapman S.B."/>
            <person name="Goldberg J."/>
            <person name="Griggs A."/>
            <person name="Gujja S."/>
            <person name="Hansen M."/>
            <person name="Howarth C."/>
            <person name="Imamovic A."/>
            <person name="Larimer J."/>
            <person name="McCowan C."/>
            <person name="Montmayeur A."/>
            <person name="Murphy C."/>
            <person name="Neiman D."/>
            <person name="Pearson M."/>
            <person name="Priest M."/>
            <person name="Roberts A."/>
            <person name="Saif S."/>
            <person name="Shea T."/>
            <person name="Sisk P."/>
            <person name="Sykes S."/>
            <person name="Wortman J."/>
            <person name="Nusbaum C."/>
            <person name="Birren B."/>
        </authorList>
    </citation>
    <scope>NUCLEOTIDE SEQUENCE [LARGE SCALE GENOMIC DNA]</scope>
    <source>
        <strain evidence="3">race PST-78</strain>
    </source>
</reference>
<feature type="region of interest" description="Disordered" evidence="1">
    <location>
        <begin position="1"/>
        <end position="44"/>
    </location>
</feature>
<accession>A0A0L0VZB5</accession>
<feature type="compositionally biased region" description="Basic residues" evidence="1">
    <location>
        <begin position="1"/>
        <end position="12"/>
    </location>
</feature>
<keyword evidence="3" id="KW-1185">Reference proteome</keyword>
<sequence length="116" mass="13034">MAYPPRKRRRRSLTSLPPPSTQEDNNNTDRSEIMTPISTQPQLATTPTVALSNEQELQRAVRIAANAISSSYQLYGTPELSDSLDKHQRQMISILARCSTTLRNLVCRGHKALFSH</sequence>
<organism evidence="2 3">
    <name type="scientific">Puccinia striiformis f. sp. tritici PST-78</name>
    <dbReference type="NCBI Taxonomy" id="1165861"/>
    <lineage>
        <taxon>Eukaryota</taxon>
        <taxon>Fungi</taxon>
        <taxon>Dikarya</taxon>
        <taxon>Basidiomycota</taxon>
        <taxon>Pucciniomycotina</taxon>
        <taxon>Pucciniomycetes</taxon>
        <taxon>Pucciniales</taxon>
        <taxon>Pucciniaceae</taxon>
        <taxon>Puccinia</taxon>
    </lineage>
</organism>
<dbReference type="Proteomes" id="UP000054564">
    <property type="component" value="Unassembled WGS sequence"/>
</dbReference>
<evidence type="ECO:0000256" key="1">
    <source>
        <dbReference type="SAM" id="MobiDB-lite"/>
    </source>
</evidence>
<proteinExistence type="predicted"/>
<gene>
    <name evidence="2" type="ORF">PSTG_02270</name>
</gene>
<dbReference type="EMBL" id="AJIL01000012">
    <property type="protein sequence ID" value="KNF04355.1"/>
    <property type="molecule type" value="Genomic_DNA"/>
</dbReference>